<dbReference type="InterPro" id="IPR009057">
    <property type="entry name" value="Homeodomain-like_sf"/>
</dbReference>
<feature type="compositionally biased region" description="Low complexity" evidence="4">
    <location>
        <begin position="680"/>
        <end position="708"/>
    </location>
</feature>
<feature type="region of interest" description="Disordered" evidence="4">
    <location>
        <begin position="289"/>
        <end position="309"/>
    </location>
</feature>
<feature type="compositionally biased region" description="Basic and acidic residues" evidence="4">
    <location>
        <begin position="185"/>
        <end position="204"/>
    </location>
</feature>
<feature type="compositionally biased region" description="Basic and acidic residues" evidence="4">
    <location>
        <begin position="846"/>
        <end position="855"/>
    </location>
</feature>
<feature type="compositionally biased region" description="Low complexity" evidence="4">
    <location>
        <begin position="1638"/>
        <end position="1650"/>
    </location>
</feature>
<keyword evidence="7" id="KW-1185">Reference proteome</keyword>
<feature type="compositionally biased region" description="Low complexity" evidence="4">
    <location>
        <begin position="1600"/>
        <end position="1622"/>
    </location>
</feature>
<feature type="compositionally biased region" description="Polar residues" evidence="4">
    <location>
        <begin position="1178"/>
        <end position="1188"/>
    </location>
</feature>
<feature type="region of interest" description="Disordered" evidence="4">
    <location>
        <begin position="664"/>
        <end position="766"/>
    </location>
</feature>
<dbReference type="Pfam" id="PF08558">
    <property type="entry name" value="TRF"/>
    <property type="match status" value="1"/>
</dbReference>
<feature type="compositionally biased region" description="Low complexity" evidence="4">
    <location>
        <begin position="1081"/>
        <end position="1098"/>
    </location>
</feature>
<evidence type="ECO:0000256" key="1">
    <source>
        <dbReference type="ARBA" id="ARBA00023125"/>
    </source>
</evidence>
<feature type="compositionally biased region" description="Polar residues" evidence="4">
    <location>
        <begin position="1276"/>
        <end position="1293"/>
    </location>
</feature>
<feature type="domain" description="HTH myb-type" evidence="5">
    <location>
        <begin position="760"/>
        <end position="812"/>
    </location>
</feature>
<protein>
    <submittedName>
        <fullName evidence="6">MYB DNA binding protein (Tbf1)</fullName>
    </submittedName>
</protein>
<keyword evidence="3" id="KW-0175">Coiled coil</keyword>
<accession>A0ABR1SRH5</accession>
<feature type="compositionally biased region" description="Low complexity" evidence="4">
    <location>
        <begin position="1536"/>
        <end position="1545"/>
    </location>
</feature>
<feature type="compositionally biased region" description="Low complexity" evidence="4">
    <location>
        <begin position="944"/>
        <end position="954"/>
    </location>
</feature>
<evidence type="ECO:0000313" key="7">
    <source>
        <dbReference type="Proteomes" id="UP001396898"/>
    </source>
</evidence>
<feature type="compositionally biased region" description="Low complexity" evidence="4">
    <location>
        <begin position="1405"/>
        <end position="1420"/>
    </location>
</feature>
<dbReference type="PROSITE" id="PS51294">
    <property type="entry name" value="HTH_MYB"/>
    <property type="match status" value="1"/>
</dbReference>
<name>A0ABR1SRH5_9PEZI</name>
<feature type="compositionally biased region" description="Polar residues" evidence="4">
    <location>
        <begin position="664"/>
        <end position="679"/>
    </location>
</feature>
<feature type="compositionally biased region" description="Polar residues" evidence="4">
    <location>
        <begin position="709"/>
        <end position="734"/>
    </location>
</feature>
<organism evidence="6 7">
    <name type="scientific">Apiospora marii</name>
    <dbReference type="NCBI Taxonomy" id="335849"/>
    <lineage>
        <taxon>Eukaryota</taxon>
        <taxon>Fungi</taxon>
        <taxon>Dikarya</taxon>
        <taxon>Ascomycota</taxon>
        <taxon>Pezizomycotina</taxon>
        <taxon>Sordariomycetes</taxon>
        <taxon>Xylariomycetidae</taxon>
        <taxon>Amphisphaeriales</taxon>
        <taxon>Apiosporaceae</taxon>
        <taxon>Apiospora</taxon>
    </lineage>
</organism>
<evidence type="ECO:0000259" key="5">
    <source>
        <dbReference type="PROSITE" id="PS51294"/>
    </source>
</evidence>
<dbReference type="PANTHER" id="PTHR47807">
    <property type="entry name" value="PROTEIN TBF1"/>
    <property type="match status" value="1"/>
</dbReference>
<dbReference type="CDD" id="cd11660">
    <property type="entry name" value="SANT_TRF"/>
    <property type="match status" value="1"/>
</dbReference>
<feature type="compositionally biased region" description="Low complexity" evidence="4">
    <location>
        <begin position="1137"/>
        <end position="1146"/>
    </location>
</feature>
<dbReference type="SUPFAM" id="SSF46689">
    <property type="entry name" value="Homeodomain-like"/>
    <property type="match status" value="1"/>
</dbReference>
<evidence type="ECO:0000256" key="2">
    <source>
        <dbReference type="ARBA" id="ARBA00023242"/>
    </source>
</evidence>
<keyword evidence="1" id="KW-0238">DNA-binding</keyword>
<feature type="compositionally biased region" description="Basic and acidic residues" evidence="4">
    <location>
        <begin position="150"/>
        <end position="161"/>
    </location>
</feature>
<dbReference type="InterPro" id="IPR052833">
    <property type="entry name" value="Telomeric_DNA-bd_trans-reg"/>
</dbReference>
<evidence type="ECO:0000256" key="3">
    <source>
        <dbReference type="SAM" id="Coils"/>
    </source>
</evidence>
<feature type="region of interest" description="Disordered" evidence="4">
    <location>
        <begin position="217"/>
        <end position="240"/>
    </location>
</feature>
<dbReference type="InterPro" id="IPR017930">
    <property type="entry name" value="Myb_dom"/>
</dbReference>
<dbReference type="Gene3D" id="1.10.10.60">
    <property type="entry name" value="Homeodomain-like"/>
    <property type="match status" value="1"/>
</dbReference>
<feature type="region of interest" description="Disordered" evidence="4">
    <location>
        <begin position="66"/>
        <end position="124"/>
    </location>
</feature>
<feature type="compositionally biased region" description="Low complexity" evidence="4">
    <location>
        <begin position="1189"/>
        <end position="1203"/>
    </location>
</feature>
<dbReference type="Proteomes" id="UP001396898">
    <property type="component" value="Unassembled WGS sequence"/>
</dbReference>
<feature type="compositionally biased region" description="Low complexity" evidence="4">
    <location>
        <begin position="1517"/>
        <end position="1528"/>
    </location>
</feature>
<feature type="region of interest" description="Disordered" evidence="4">
    <location>
        <begin position="874"/>
        <end position="1678"/>
    </location>
</feature>
<reference evidence="6 7" key="1">
    <citation type="submission" date="2023-01" db="EMBL/GenBank/DDBJ databases">
        <title>Analysis of 21 Apiospora genomes using comparative genomics revels a genus with tremendous synthesis potential of carbohydrate active enzymes and secondary metabolites.</title>
        <authorList>
            <person name="Sorensen T."/>
        </authorList>
    </citation>
    <scope>NUCLEOTIDE SEQUENCE [LARGE SCALE GENOMIC DNA]</scope>
    <source>
        <strain evidence="6 7">CBS 20057</strain>
    </source>
</reference>
<feature type="compositionally biased region" description="Polar residues" evidence="4">
    <location>
        <begin position="1105"/>
        <end position="1117"/>
    </location>
</feature>
<dbReference type="InterPro" id="IPR013867">
    <property type="entry name" value="Telomere_rpt-bd_fac_dimer_dom"/>
</dbReference>
<feature type="compositionally biased region" description="Low complexity" evidence="4">
    <location>
        <begin position="1488"/>
        <end position="1509"/>
    </location>
</feature>
<feature type="compositionally biased region" description="Pro residues" evidence="4">
    <location>
        <begin position="1623"/>
        <end position="1637"/>
    </location>
</feature>
<feature type="compositionally biased region" description="Polar residues" evidence="4">
    <location>
        <begin position="95"/>
        <end position="115"/>
    </location>
</feature>
<keyword evidence="2" id="KW-0539">Nucleus</keyword>
<feature type="region of interest" description="Disordered" evidence="4">
    <location>
        <begin position="142"/>
        <end position="204"/>
    </location>
</feature>
<feature type="compositionally biased region" description="Basic and acidic residues" evidence="4">
    <location>
        <begin position="1661"/>
        <end position="1678"/>
    </location>
</feature>
<sequence>MDDGLEEAPRAANAEHPPDHQAILDALDLMAAADQTTPPTSLESHHHGDELGPDIFELLKQEHPHEPEGVQHQPENDTTGAAPVPMATEPHPAPSSESRPQSTEAHEQSSGTATAMPTAHEEAYEDQQEILNALAEIFNPASHPLAPANSEEKDEIKRESPVEEPPPSPLKRMRSPEDDTTAGQKDAKRAKTDAEKSEEDHARELTEELQRILASGSTNAVHDDPMDTTAADDPVDPAEPGDHSMLDADANIIDHLNSHFGEQEAHDLTSCVLDDFHSDFVLEGLDGENTLHSEQNGTPDLTLSDTTTHKKSIWDPNPKHFTRQMHYIPTLGTVAYDVLRALSERSFETVIGGINPRENGEETEVFKEYRNLKSFFYDLREKISDEFPLLYPDQLDIVDTGEQEIIRVANLATICSSIFGANELGWPDLDSNFLLAFVPKSKPMTSEVADLYIGLKTQMYLDLLENEEDSSREPLLKRLFVDGVESSLKQRHPDVPLVGAEKDFLASCNARKALLLEESFDPAKIVELKDQKYPYDSFLQSINVYISNCIETIENLATRRNSISFDMENFSFDDGLEGHDLDLETLMAEATSRANQAMVDEKEVSTNGADIDELAALLADGITRNSQQQQSHPPTAAASGLSPTALALEESALRAKTLALDSIQQNQYRPTVSPQPSSKPTTYHNPQQQHQPQQQQQHAQYYQYTQQPAENAQASDKAASSTNYPPNQSDTTPNLYERARQAAAARSSNHARREGSHSTRRPWSADEEKALMMGLDMVKGPHWSQILQLFGPNGTMSQILADRTQVQLKDKARNLKLFFLKTNSEMPYYLQCVTGELKTRAPTQAARKEAEEKARLTSQEEQERINGIMALGNMQTNGAQRPNPALVGQRSATPNQPPQGGLQAHPSANRATQSQPATPVAGRMPTGQPAPAVRYPPTAPKPYQPQATPSQPAAPGHPVAQPNGQRPPVPQPAGHTQTPAQNQQQQGLPQALQQQHGLPSSSQQHSGLSQGQQQQPRPGQSTLQTTRPQQQHPPQYQQRPQTQTQPAPQGHVQTNPQQPQRVQQPVQAGVASATPQQTPHQRLTQPQGQLRQPLGPAQAAPRTTAPGQAPTQTNGQPAGQAPRPAQYAGTGQTISRPSQPQQPSSQAHLSTQQPGQQNGIKREGLQQQPTQPALHRPVQQQPVSQKTGQPASAQQPVQARAPPQSMPSTASQAPQGTVRTPQANSQPGTQGAGQVAPRAPLQTTPQQAGPQGVPRAAPQAAPGTSQAAMPAVPRANPQSTVSGVQQAVRQTPAQPGAPAPVRTGLQSGPQVPGQTAPRTAPPATNQQPVRAGPQNLPQTISRAAPPTASQSSSQAPRPAGPQTAAQTATPAARQPTQQGVPQTNAQGVPQAARPSVPQATPHPVSQAAAPRPTPQAPSAAVPRAPPQTQSPRPANPQQLPPAQTQAQPQAQPKTQPQPQPQAHPQPRPQVQAQAQPQVKPQQPPAPPSQQQQTQARPQVAQPQAAQSQQRPPPPPQQQHHQQQARQTPSQPPQQQPPAQSQARPQTQPPAQPRTQSPAQPRTQSPAQPQTKPQPPQQHQLPQKPPQQAPQQTPQQPPQQPAQQPAQQSAQQPRPQQQQQQPTQTPPQQPSQQQPPQPSEQRPQQAQAAAPAPAPPPATTEAHPEQETKTEPAKEGEVDHLFFLKEAMEREQQDAREKEAREKEAEALRAALLAIDAGGGGGS</sequence>
<comment type="caution">
    <text evidence="6">The sequence shown here is derived from an EMBL/GenBank/DDBJ whole genome shotgun (WGS) entry which is preliminary data.</text>
</comment>
<feature type="compositionally biased region" description="Polar residues" evidence="4">
    <location>
        <begin position="1206"/>
        <end position="1229"/>
    </location>
</feature>
<gene>
    <name evidence="6" type="ORF">PG991_001239</name>
</gene>
<feature type="compositionally biased region" description="Pro residues" evidence="4">
    <location>
        <begin position="1455"/>
        <end position="1467"/>
    </location>
</feature>
<feature type="compositionally biased region" description="Polar residues" evidence="4">
    <location>
        <begin position="1147"/>
        <end position="1171"/>
    </location>
</feature>
<dbReference type="PANTHER" id="PTHR47807:SF1">
    <property type="entry name" value="PROTEIN TBF1"/>
    <property type="match status" value="1"/>
</dbReference>
<feature type="region of interest" description="Disordered" evidence="4">
    <location>
        <begin position="1"/>
        <end position="24"/>
    </location>
</feature>
<feature type="compositionally biased region" description="Polar residues" evidence="4">
    <location>
        <begin position="290"/>
        <end position="306"/>
    </location>
</feature>
<evidence type="ECO:0000313" key="6">
    <source>
        <dbReference type="EMBL" id="KAK8036925.1"/>
    </source>
</evidence>
<feature type="coiled-coil region" evidence="3">
    <location>
        <begin position="1680"/>
        <end position="1707"/>
    </location>
</feature>
<feature type="compositionally biased region" description="Low complexity" evidence="4">
    <location>
        <begin position="1468"/>
        <end position="1480"/>
    </location>
</feature>
<evidence type="ECO:0000256" key="4">
    <source>
        <dbReference type="SAM" id="MobiDB-lite"/>
    </source>
</evidence>
<feature type="region of interest" description="Disordered" evidence="4">
    <location>
        <begin position="842"/>
        <end position="861"/>
    </location>
</feature>
<proteinExistence type="predicted"/>
<feature type="compositionally biased region" description="Low complexity" evidence="4">
    <location>
        <begin position="1341"/>
        <end position="1379"/>
    </location>
</feature>
<feature type="compositionally biased region" description="Low complexity" evidence="4">
    <location>
        <begin position="1431"/>
        <end position="1454"/>
    </location>
</feature>
<feature type="compositionally biased region" description="Low complexity" evidence="4">
    <location>
        <begin position="974"/>
        <end position="1067"/>
    </location>
</feature>
<dbReference type="EMBL" id="JAQQWI010000003">
    <property type="protein sequence ID" value="KAK8036925.1"/>
    <property type="molecule type" value="Genomic_DNA"/>
</dbReference>
<feature type="compositionally biased region" description="Basic and acidic residues" evidence="4">
    <location>
        <begin position="751"/>
        <end position="766"/>
    </location>
</feature>
<feature type="compositionally biased region" description="Low complexity" evidence="4">
    <location>
        <begin position="1552"/>
        <end position="1581"/>
    </location>
</feature>
<feature type="compositionally biased region" description="Polar residues" evidence="4">
    <location>
        <begin position="1304"/>
        <end position="1328"/>
    </location>
</feature>